<dbReference type="RefSeq" id="XP_037213835.1">
    <property type="nucleotide sequence ID" value="XM_037369839.1"/>
</dbReference>
<reference evidence="1" key="1">
    <citation type="submission" date="2020-05" db="EMBL/GenBank/DDBJ databases">
        <title>Mycena genomes resolve the evolution of fungal bioluminescence.</title>
        <authorList>
            <person name="Tsai I.J."/>
        </authorList>
    </citation>
    <scope>NUCLEOTIDE SEQUENCE</scope>
    <source>
        <strain evidence="1">171206Taipei</strain>
    </source>
</reference>
<protein>
    <recommendedName>
        <fullName evidence="3">F-box domain-containing protein</fullName>
    </recommendedName>
</protein>
<dbReference type="EMBL" id="JACAZF010000015">
    <property type="protein sequence ID" value="KAF7290257.1"/>
    <property type="molecule type" value="Genomic_DNA"/>
</dbReference>
<comment type="caution">
    <text evidence="1">The sequence shown here is derived from an EMBL/GenBank/DDBJ whole genome shotgun (WGS) entry which is preliminary data.</text>
</comment>
<proteinExistence type="predicted"/>
<accession>A0A8H6S0L1</accession>
<name>A0A8H6S0L1_9AGAR</name>
<evidence type="ECO:0008006" key="3">
    <source>
        <dbReference type="Google" id="ProtNLM"/>
    </source>
</evidence>
<dbReference type="Proteomes" id="UP000636479">
    <property type="component" value="Unassembled WGS sequence"/>
</dbReference>
<evidence type="ECO:0000313" key="1">
    <source>
        <dbReference type="EMBL" id="KAF7290257.1"/>
    </source>
</evidence>
<dbReference type="AlphaFoldDB" id="A0A8H6S0L1"/>
<gene>
    <name evidence="1" type="ORF">MIND_01339400</name>
</gene>
<dbReference type="GeneID" id="59352355"/>
<sequence>MRVPALPVELLHYIAVEADHDALLTLACTSQAFHAVGQRLIYRDIRLRSPREIVRCFDVLRRRPERARAIRRLYIRGLDGSVRRRLLGAFSRLIIAGLRHAIHIKEIYVPSREHSGPSFSAPHLVELHLSWHSDDVQLPLLPALECLTAPSRTVTMLRPNSLPSLQHVSIDWIPGEGLCTAALLALQKVGSLPKSLTNALRAVDAGLFPAIAKHAWYIEELVFLLDDYDFEEWEDQNAFEATVVEALPALHHLVSLKLLPPHVEYNPDLEVDEDKANDFVDEFARVCYYGDLVPTLSTCILNGNSYAPEWTRRPRIVRPPPRFPLPERTPVVTGAKLEPATAQDAWLPLLRRHRVMTTEIGLEELLHLGWLYNHIRLLNEDPTAPDAPVISADFRRPNAPVYLRRWREMCRAAVGRGGDVGVAGAADGG</sequence>
<evidence type="ECO:0000313" key="2">
    <source>
        <dbReference type="Proteomes" id="UP000636479"/>
    </source>
</evidence>
<organism evidence="1 2">
    <name type="scientific">Mycena indigotica</name>
    <dbReference type="NCBI Taxonomy" id="2126181"/>
    <lineage>
        <taxon>Eukaryota</taxon>
        <taxon>Fungi</taxon>
        <taxon>Dikarya</taxon>
        <taxon>Basidiomycota</taxon>
        <taxon>Agaricomycotina</taxon>
        <taxon>Agaricomycetes</taxon>
        <taxon>Agaricomycetidae</taxon>
        <taxon>Agaricales</taxon>
        <taxon>Marasmiineae</taxon>
        <taxon>Mycenaceae</taxon>
        <taxon>Mycena</taxon>
    </lineage>
</organism>
<keyword evidence="2" id="KW-1185">Reference proteome</keyword>